<evidence type="ECO:0000256" key="1">
    <source>
        <dbReference type="SAM" id="SignalP"/>
    </source>
</evidence>
<name>A0A0A0F1D9_9GAMM</name>
<dbReference type="RefSeq" id="WP_036208732.1">
    <property type="nucleotide sequence ID" value="NZ_AVPT01000006.1"/>
</dbReference>
<dbReference type="Proteomes" id="UP000029989">
    <property type="component" value="Unassembled WGS sequence"/>
</dbReference>
<protein>
    <submittedName>
        <fullName evidence="2">Uncharacterized protein</fullName>
    </submittedName>
</protein>
<evidence type="ECO:0000313" key="3">
    <source>
        <dbReference type="Proteomes" id="UP000029989"/>
    </source>
</evidence>
<dbReference type="EMBL" id="AVPT01000006">
    <property type="protein sequence ID" value="KGM56976.1"/>
    <property type="molecule type" value="Genomic_DNA"/>
</dbReference>
<dbReference type="AlphaFoldDB" id="A0A0A0F1D9"/>
<sequence>MMRPVVLLFVLGLAACSTHAADRDPRLTLKQWGLAYCIAEHVEGGAGHGGAAMGGYFQLGSHESEDAYANVRRFFDDWVEKRPAVPKTPGTDLSLMTCINAYESAEYASVVREQDRFLPPSVE</sequence>
<proteinExistence type="predicted"/>
<evidence type="ECO:0000313" key="2">
    <source>
        <dbReference type="EMBL" id="KGM56976.1"/>
    </source>
</evidence>
<comment type="caution">
    <text evidence="2">The sequence shown here is derived from an EMBL/GenBank/DDBJ whole genome shotgun (WGS) entry which is preliminary data.</text>
</comment>
<keyword evidence="1" id="KW-0732">Signal</keyword>
<feature type="chain" id="PRO_5001969522" evidence="1">
    <location>
        <begin position="21"/>
        <end position="123"/>
    </location>
</feature>
<dbReference type="STRING" id="913325.N799_12270"/>
<reference evidence="2 3" key="1">
    <citation type="journal article" date="2015" name="Stand. Genomic Sci.">
        <title>Genomic information of the arsenic-resistant bacterium Lysobacter arseniciresistens type strain ZS79(T) and comparison of Lysobacter draft genomes.</title>
        <authorList>
            <person name="Liu L."/>
            <person name="Zhang S."/>
            <person name="Luo M."/>
            <person name="Wang G."/>
        </authorList>
    </citation>
    <scope>NUCLEOTIDE SEQUENCE [LARGE SCALE GENOMIC DNA]</scope>
    <source>
        <strain evidence="2 3">ZS79</strain>
    </source>
</reference>
<dbReference type="OrthoDB" id="8591547at2"/>
<dbReference type="InterPro" id="IPR038314">
    <property type="entry name" value="T6SS_sf"/>
</dbReference>
<dbReference type="PROSITE" id="PS51257">
    <property type="entry name" value="PROKAR_LIPOPROTEIN"/>
    <property type="match status" value="1"/>
</dbReference>
<accession>A0A0A0F1D9</accession>
<dbReference type="Gene3D" id="1.20.120.1620">
    <property type="match status" value="1"/>
</dbReference>
<feature type="signal peptide" evidence="1">
    <location>
        <begin position="1"/>
        <end position="20"/>
    </location>
</feature>
<organism evidence="2 3">
    <name type="scientific">Lysobacter arseniciresistens ZS79</name>
    <dbReference type="NCBI Taxonomy" id="913325"/>
    <lineage>
        <taxon>Bacteria</taxon>
        <taxon>Pseudomonadati</taxon>
        <taxon>Pseudomonadota</taxon>
        <taxon>Gammaproteobacteria</taxon>
        <taxon>Lysobacterales</taxon>
        <taxon>Lysobacteraceae</taxon>
        <taxon>Novilysobacter</taxon>
    </lineage>
</organism>
<gene>
    <name evidence="2" type="ORF">N799_12270</name>
</gene>
<keyword evidence="3" id="KW-1185">Reference proteome</keyword>